<evidence type="ECO:0000256" key="2">
    <source>
        <dbReference type="ARBA" id="ARBA00022679"/>
    </source>
</evidence>
<dbReference type="InterPro" id="IPR027417">
    <property type="entry name" value="P-loop_NTPase"/>
</dbReference>
<dbReference type="KEGG" id="ehx:EMIHUDRAFT_452602"/>
<keyword evidence="5" id="KW-1185">Reference proteome</keyword>
<dbReference type="InterPro" id="IPR000863">
    <property type="entry name" value="Sulfotransferase_dom"/>
</dbReference>
<dbReference type="GO" id="GO:0008146">
    <property type="term" value="F:sulfotransferase activity"/>
    <property type="evidence" value="ECO:0007669"/>
    <property type="project" value="InterPro"/>
</dbReference>
<dbReference type="Gene3D" id="3.30.2280.10">
    <property type="entry name" value="Hypothetical protein (hspc210)"/>
    <property type="match status" value="1"/>
</dbReference>
<dbReference type="RefSeq" id="XP_005763047.1">
    <property type="nucleotide sequence ID" value="XM_005762990.1"/>
</dbReference>
<dbReference type="SUPFAM" id="SSF103107">
    <property type="entry name" value="Hypothetical protein c14orf129, hspc210"/>
    <property type="match status" value="1"/>
</dbReference>
<dbReference type="Gene3D" id="3.40.50.300">
    <property type="entry name" value="P-loop containing nucleotide triphosphate hydrolases"/>
    <property type="match status" value="1"/>
</dbReference>
<dbReference type="GeneID" id="17256853"/>
<dbReference type="InterPro" id="IPR023231">
    <property type="entry name" value="GSKIP_dom_sf"/>
</dbReference>
<organism evidence="4 5">
    <name type="scientific">Emiliania huxleyi (strain CCMP1516)</name>
    <dbReference type="NCBI Taxonomy" id="280463"/>
    <lineage>
        <taxon>Eukaryota</taxon>
        <taxon>Haptista</taxon>
        <taxon>Haptophyta</taxon>
        <taxon>Prymnesiophyceae</taxon>
        <taxon>Isochrysidales</taxon>
        <taxon>Noelaerhabdaceae</taxon>
        <taxon>Emiliania</taxon>
    </lineage>
</organism>
<dbReference type="PANTHER" id="PTHR11783">
    <property type="entry name" value="SULFOTRANSFERASE SULT"/>
    <property type="match status" value="1"/>
</dbReference>
<dbReference type="EnsemblProtists" id="EOD10618">
    <property type="protein sequence ID" value="EOD10618"/>
    <property type="gene ID" value="EMIHUDRAFT_452602"/>
</dbReference>
<dbReference type="eggNOG" id="KOG1584">
    <property type="taxonomic scope" value="Eukaryota"/>
</dbReference>
<dbReference type="Proteomes" id="UP000013827">
    <property type="component" value="Unassembled WGS sequence"/>
</dbReference>
<dbReference type="HOGENOM" id="CLU_657939_0_0_1"/>
<dbReference type="OMA" id="DPYEKNI"/>
<dbReference type="Pfam" id="PF00685">
    <property type="entry name" value="Sulfotransfer_1"/>
    <property type="match status" value="1"/>
</dbReference>
<feature type="domain" description="Sulfotransferase" evidence="3">
    <location>
        <begin position="163"/>
        <end position="396"/>
    </location>
</feature>
<name>A0A0D3IH83_EMIH1</name>
<evidence type="ECO:0000313" key="5">
    <source>
        <dbReference type="Proteomes" id="UP000013827"/>
    </source>
</evidence>
<sequence length="418" mass="45039">MSAFADELDAQLDEIRFGVQAVTPASRDGAGATATVTLLEGTTIDVSLSHRGVRSGDSAHDSVNSLLLNLSPCFAAAFNRSLADALRAVAEESGAEMVADVEEEEGATEEPFPLLPITSQQTLANIRSLAADARTVFIASYPKSDAMLLTSASEHAHVSREKREGTTWLQNVVYQLVTGGAELDHISTFSPFLEADRTWADGGRVSDPAASHHQRLGWRAFNTHVLHAMLPASPAARLVYVVREPSDACCSMWHHFSHMAPEDGGFTGSLEQFVTQWVAGEIAFGTWRRHVGSWLAAAAADPRVLLLRYEDMIADLAGCVARLSAHLGLGYSDAELGKLLPRMTFAWMKEHEAAFAPTSVAWVDKADGFSFVRRGKVGGGKEDLTAAQREAIERACWCADDCYSAVIGKEHTLAGLSP</sequence>
<keyword evidence="2" id="KW-0808">Transferase</keyword>
<reference evidence="4" key="2">
    <citation type="submission" date="2024-10" db="UniProtKB">
        <authorList>
            <consortium name="EnsemblProtists"/>
        </authorList>
    </citation>
    <scope>IDENTIFICATION</scope>
</reference>
<comment type="similarity">
    <text evidence="1">Belongs to the sulfotransferase 1 family.</text>
</comment>
<protein>
    <recommendedName>
        <fullName evidence="3">Sulfotransferase domain-containing protein</fullName>
    </recommendedName>
</protein>
<evidence type="ECO:0000259" key="3">
    <source>
        <dbReference type="Pfam" id="PF00685"/>
    </source>
</evidence>
<evidence type="ECO:0000256" key="1">
    <source>
        <dbReference type="ARBA" id="ARBA00005771"/>
    </source>
</evidence>
<reference evidence="5" key="1">
    <citation type="journal article" date="2013" name="Nature">
        <title>Pan genome of the phytoplankton Emiliania underpins its global distribution.</title>
        <authorList>
            <person name="Read B.A."/>
            <person name="Kegel J."/>
            <person name="Klute M.J."/>
            <person name="Kuo A."/>
            <person name="Lefebvre S.C."/>
            <person name="Maumus F."/>
            <person name="Mayer C."/>
            <person name="Miller J."/>
            <person name="Monier A."/>
            <person name="Salamov A."/>
            <person name="Young J."/>
            <person name="Aguilar M."/>
            <person name="Claverie J.M."/>
            <person name="Frickenhaus S."/>
            <person name="Gonzalez K."/>
            <person name="Herman E.K."/>
            <person name="Lin Y.C."/>
            <person name="Napier J."/>
            <person name="Ogata H."/>
            <person name="Sarno A.F."/>
            <person name="Shmutz J."/>
            <person name="Schroeder D."/>
            <person name="de Vargas C."/>
            <person name="Verret F."/>
            <person name="von Dassow P."/>
            <person name="Valentin K."/>
            <person name="Van de Peer Y."/>
            <person name="Wheeler G."/>
            <person name="Dacks J.B."/>
            <person name="Delwiche C.F."/>
            <person name="Dyhrman S.T."/>
            <person name="Glockner G."/>
            <person name="John U."/>
            <person name="Richards T."/>
            <person name="Worden A.Z."/>
            <person name="Zhang X."/>
            <person name="Grigoriev I.V."/>
            <person name="Allen A.E."/>
            <person name="Bidle K."/>
            <person name="Borodovsky M."/>
            <person name="Bowler C."/>
            <person name="Brownlee C."/>
            <person name="Cock J.M."/>
            <person name="Elias M."/>
            <person name="Gladyshev V.N."/>
            <person name="Groth M."/>
            <person name="Guda C."/>
            <person name="Hadaegh A."/>
            <person name="Iglesias-Rodriguez M.D."/>
            <person name="Jenkins J."/>
            <person name="Jones B.M."/>
            <person name="Lawson T."/>
            <person name="Leese F."/>
            <person name="Lindquist E."/>
            <person name="Lobanov A."/>
            <person name="Lomsadze A."/>
            <person name="Malik S.B."/>
            <person name="Marsh M.E."/>
            <person name="Mackinder L."/>
            <person name="Mock T."/>
            <person name="Mueller-Roeber B."/>
            <person name="Pagarete A."/>
            <person name="Parker M."/>
            <person name="Probert I."/>
            <person name="Quesneville H."/>
            <person name="Raines C."/>
            <person name="Rensing S.A."/>
            <person name="Riano-Pachon D.M."/>
            <person name="Richier S."/>
            <person name="Rokitta S."/>
            <person name="Shiraiwa Y."/>
            <person name="Soanes D.M."/>
            <person name="van der Giezen M."/>
            <person name="Wahlund T.M."/>
            <person name="Williams B."/>
            <person name="Wilson W."/>
            <person name="Wolfe G."/>
            <person name="Wurch L.L."/>
        </authorList>
    </citation>
    <scope>NUCLEOTIDE SEQUENCE</scope>
</reference>
<evidence type="ECO:0000313" key="4">
    <source>
        <dbReference type="EnsemblProtists" id="EOD10618"/>
    </source>
</evidence>
<dbReference type="SUPFAM" id="SSF52540">
    <property type="entry name" value="P-loop containing nucleoside triphosphate hydrolases"/>
    <property type="match status" value="1"/>
</dbReference>
<dbReference type="AlphaFoldDB" id="A0A0D3IH83"/>
<dbReference type="STRING" id="2903.R1BL88"/>
<dbReference type="PaxDb" id="2903-EOD10618"/>
<proteinExistence type="inferred from homology"/>
<accession>A0A0D3IH83</accession>